<proteinExistence type="inferred from homology"/>
<sequence length="344" mass="37326">MEKESMEEGLADITRPLLLGERDVIKCSKPTGDSSITPLLFLSCSVALGGNFCYGLAAGYSSAAEFGMMADLGMSIAAYSVFGSILTIGAAIGAVLSGKIADFVGRKRNAWWVDIGRLSIGFAAGLNTFVVPMYIAEIAPKNIRGRFIAANHASIGHKEDFVGALQRLRGAKEDISQEATEIKLPAAILGVFLMDRFGRRPLLVVSCVASCLCMSTIGSSFYLQEHHYAKELTPSLVFLGILGFGYAFPIGMSGVPWVIMSEIFPLNVKASAGSLANLVSWSCCWLMTYAFNFMLQWSLAGTFFFFASMYVVAFLFVWMLVPETKGRSLEEIQATLLAPVPREF</sequence>
<feature type="transmembrane region" description="Helical" evidence="8">
    <location>
        <begin position="115"/>
        <end position="136"/>
    </location>
</feature>
<keyword evidence="5 8" id="KW-0812">Transmembrane</keyword>
<feature type="transmembrane region" description="Helical" evidence="8">
    <location>
        <begin position="39"/>
        <end position="60"/>
    </location>
</feature>
<protein>
    <recommendedName>
        <fullName evidence="9">Major facilitator superfamily (MFS) profile domain-containing protein</fullName>
    </recommendedName>
</protein>
<evidence type="ECO:0000256" key="3">
    <source>
        <dbReference type="ARBA" id="ARBA00022448"/>
    </source>
</evidence>
<dbReference type="SUPFAM" id="SSF103473">
    <property type="entry name" value="MFS general substrate transporter"/>
    <property type="match status" value="2"/>
</dbReference>
<dbReference type="InterPro" id="IPR005829">
    <property type="entry name" value="Sugar_transporter_CS"/>
</dbReference>
<accession>A0AAV1RYY1</accession>
<feature type="transmembrane region" description="Helical" evidence="8">
    <location>
        <begin position="297"/>
        <end position="321"/>
    </location>
</feature>
<feature type="transmembrane region" description="Helical" evidence="8">
    <location>
        <begin position="272"/>
        <end position="291"/>
    </location>
</feature>
<dbReference type="InterPro" id="IPR050549">
    <property type="entry name" value="MFS_Trehalose_Transporter"/>
</dbReference>
<dbReference type="Proteomes" id="UP001314170">
    <property type="component" value="Unassembled WGS sequence"/>
</dbReference>
<dbReference type="GO" id="GO:0022857">
    <property type="term" value="F:transmembrane transporter activity"/>
    <property type="evidence" value="ECO:0007669"/>
    <property type="project" value="InterPro"/>
</dbReference>
<keyword evidence="7 8" id="KW-0472">Membrane</keyword>
<name>A0AAV1RYY1_9ROSI</name>
<evidence type="ECO:0000256" key="7">
    <source>
        <dbReference type="ARBA" id="ARBA00023136"/>
    </source>
</evidence>
<dbReference type="InterPro" id="IPR020846">
    <property type="entry name" value="MFS_dom"/>
</dbReference>
<evidence type="ECO:0000256" key="1">
    <source>
        <dbReference type="ARBA" id="ARBA00004141"/>
    </source>
</evidence>
<evidence type="ECO:0000256" key="4">
    <source>
        <dbReference type="ARBA" id="ARBA00022597"/>
    </source>
</evidence>
<evidence type="ECO:0000256" key="6">
    <source>
        <dbReference type="ARBA" id="ARBA00022989"/>
    </source>
</evidence>
<dbReference type="EMBL" id="CAWUPB010001160">
    <property type="protein sequence ID" value="CAK7340808.1"/>
    <property type="molecule type" value="Genomic_DNA"/>
</dbReference>
<dbReference type="Pfam" id="PF00083">
    <property type="entry name" value="Sugar_tr"/>
    <property type="match status" value="2"/>
</dbReference>
<comment type="similarity">
    <text evidence="2">Belongs to the major facilitator superfamily. Sugar transporter (TC 2.A.1.1) family.</text>
</comment>
<evidence type="ECO:0000313" key="10">
    <source>
        <dbReference type="EMBL" id="CAK7340808.1"/>
    </source>
</evidence>
<dbReference type="InterPro" id="IPR005828">
    <property type="entry name" value="MFS_sugar_transport-like"/>
</dbReference>
<dbReference type="InterPro" id="IPR036259">
    <property type="entry name" value="MFS_trans_sf"/>
</dbReference>
<evidence type="ECO:0000259" key="9">
    <source>
        <dbReference type="PROSITE" id="PS50850"/>
    </source>
</evidence>
<dbReference type="PANTHER" id="PTHR48021:SF93">
    <property type="entry name" value="SUGAR TRANSPORTER ERD6-LIKE 1-RELATED"/>
    <property type="match status" value="1"/>
</dbReference>
<keyword evidence="3" id="KW-0813">Transport</keyword>
<comment type="caution">
    <text evidence="10">The sequence shown here is derived from an EMBL/GenBank/DDBJ whole genome shotgun (WGS) entry which is preliminary data.</text>
</comment>
<keyword evidence="4" id="KW-0762">Sugar transport</keyword>
<evidence type="ECO:0000256" key="2">
    <source>
        <dbReference type="ARBA" id="ARBA00010992"/>
    </source>
</evidence>
<evidence type="ECO:0000256" key="5">
    <source>
        <dbReference type="ARBA" id="ARBA00022692"/>
    </source>
</evidence>
<dbReference type="Gene3D" id="1.20.1250.20">
    <property type="entry name" value="MFS general substrate transporter like domains"/>
    <property type="match status" value="2"/>
</dbReference>
<dbReference type="PROSITE" id="PS00216">
    <property type="entry name" value="SUGAR_TRANSPORT_1"/>
    <property type="match status" value="1"/>
</dbReference>
<organism evidence="10 11">
    <name type="scientific">Dovyalis caffra</name>
    <dbReference type="NCBI Taxonomy" id="77055"/>
    <lineage>
        <taxon>Eukaryota</taxon>
        <taxon>Viridiplantae</taxon>
        <taxon>Streptophyta</taxon>
        <taxon>Embryophyta</taxon>
        <taxon>Tracheophyta</taxon>
        <taxon>Spermatophyta</taxon>
        <taxon>Magnoliopsida</taxon>
        <taxon>eudicotyledons</taxon>
        <taxon>Gunneridae</taxon>
        <taxon>Pentapetalae</taxon>
        <taxon>rosids</taxon>
        <taxon>fabids</taxon>
        <taxon>Malpighiales</taxon>
        <taxon>Salicaceae</taxon>
        <taxon>Flacourtieae</taxon>
        <taxon>Dovyalis</taxon>
    </lineage>
</organism>
<keyword evidence="11" id="KW-1185">Reference proteome</keyword>
<dbReference type="PANTHER" id="PTHR48021">
    <property type="match status" value="1"/>
</dbReference>
<keyword evidence="6 8" id="KW-1133">Transmembrane helix</keyword>
<feature type="transmembrane region" description="Helical" evidence="8">
    <location>
        <begin position="235"/>
        <end position="260"/>
    </location>
</feature>
<dbReference type="GO" id="GO:0016020">
    <property type="term" value="C:membrane"/>
    <property type="evidence" value="ECO:0007669"/>
    <property type="project" value="UniProtKB-SubCell"/>
</dbReference>
<reference evidence="10 11" key="1">
    <citation type="submission" date="2024-01" db="EMBL/GenBank/DDBJ databases">
        <authorList>
            <person name="Waweru B."/>
        </authorList>
    </citation>
    <scope>NUCLEOTIDE SEQUENCE [LARGE SCALE GENOMIC DNA]</scope>
</reference>
<dbReference type="PROSITE" id="PS50850">
    <property type="entry name" value="MFS"/>
    <property type="match status" value="1"/>
</dbReference>
<dbReference type="AlphaFoldDB" id="A0AAV1RYY1"/>
<feature type="domain" description="Major facilitator superfamily (MFS) profile" evidence="9">
    <location>
        <begin position="1"/>
        <end position="325"/>
    </location>
</feature>
<comment type="subcellular location">
    <subcellularLocation>
        <location evidence="1">Membrane</location>
        <topology evidence="1">Multi-pass membrane protein</topology>
    </subcellularLocation>
</comment>
<evidence type="ECO:0000313" key="11">
    <source>
        <dbReference type="Proteomes" id="UP001314170"/>
    </source>
</evidence>
<gene>
    <name evidence="10" type="ORF">DCAF_LOCUS15895</name>
</gene>
<evidence type="ECO:0000256" key="8">
    <source>
        <dbReference type="SAM" id="Phobius"/>
    </source>
</evidence>
<feature type="transmembrane region" description="Helical" evidence="8">
    <location>
        <begin position="202"/>
        <end position="223"/>
    </location>
</feature>
<feature type="transmembrane region" description="Helical" evidence="8">
    <location>
        <begin position="72"/>
        <end position="95"/>
    </location>
</feature>